<gene>
    <name evidence="3 5" type="primary">groES</name>
    <name evidence="3" type="synonym">groS</name>
    <name evidence="5" type="ORF">H6A01_00580</name>
</gene>
<dbReference type="InterPro" id="IPR011032">
    <property type="entry name" value="GroES-like_sf"/>
</dbReference>
<dbReference type="HAMAP" id="MF_00580">
    <property type="entry name" value="CH10"/>
    <property type="match status" value="1"/>
</dbReference>
<evidence type="ECO:0000313" key="5">
    <source>
        <dbReference type="EMBL" id="MBM6911820.1"/>
    </source>
</evidence>
<dbReference type="Gene3D" id="2.30.33.40">
    <property type="entry name" value="GroES chaperonin"/>
    <property type="match status" value="1"/>
</dbReference>
<dbReference type="NCBIfam" id="NF001531">
    <property type="entry name" value="PRK00364.2-2"/>
    <property type="match status" value="1"/>
</dbReference>
<proteinExistence type="inferred from homology"/>
<comment type="caution">
    <text evidence="5">The sequence shown here is derived from an EMBL/GenBank/DDBJ whole genome shotgun (WGS) entry which is preliminary data.</text>
</comment>
<protein>
    <recommendedName>
        <fullName evidence="3">Co-chaperonin GroES</fullName>
    </recommendedName>
    <alternativeName>
        <fullName evidence="3">10 kDa chaperonin</fullName>
    </alternativeName>
    <alternativeName>
        <fullName evidence="3">Chaperonin-10</fullName>
        <shortName evidence="3">Cpn10</shortName>
    </alternativeName>
</protein>
<keyword evidence="6" id="KW-1185">Reference proteome</keyword>
<dbReference type="PANTHER" id="PTHR10772:SF58">
    <property type="entry name" value="CO-CHAPERONIN GROES"/>
    <property type="match status" value="1"/>
</dbReference>
<keyword evidence="3" id="KW-0963">Cytoplasm</keyword>
<comment type="subunit">
    <text evidence="3">Heptamer of 7 subunits arranged in a ring. Interacts with the chaperonin GroEL.</text>
</comment>
<reference evidence="5 6" key="1">
    <citation type="journal article" date="2021" name="Sci. Rep.">
        <title>The distribution of antibiotic resistance genes in chicken gut microbiota commensals.</title>
        <authorList>
            <person name="Juricova H."/>
            <person name="Matiasovicova J."/>
            <person name="Kubasova T."/>
            <person name="Cejkova D."/>
            <person name="Rychlik I."/>
        </authorList>
    </citation>
    <scope>NUCLEOTIDE SEQUENCE [LARGE SCALE GENOMIC DNA]</scope>
    <source>
        <strain evidence="5 6">An537</strain>
    </source>
</reference>
<name>A0ABS2GDM2_9FIRM</name>
<dbReference type="InterPro" id="IPR018369">
    <property type="entry name" value="Chaprnonin_Cpn10_CS"/>
</dbReference>
<comment type="subcellular location">
    <subcellularLocation>
        <location evidence="3">Cytoplasm</location>
    </subcellularLocation>
</comment>
<dbReference type="NCBIfam" id="NF001533">
    <property type="entry name" value="PRK00364.2-4"/>
    <property type="match status" value="1"/>
</dbReference>
<evidence type="ECO:0000256" key="1">
    <source>
        <dbReference type="ARBA" id="ARBA00006975"/>
    </source>
</evidence>
<dbReference type="RefSeq" id="WP_028255857.1">
    <property type="nucleotide sequence ID" value="NZ_CALXQD010000003.1"/>
</dbReference>
<dbReference type="SUPFAM" id="SSF50129">
    <property type="entry name" value="GroES-like"/>
    <property type="match status" value="1"/>
</dbReference>
<dbReference type="Proteomes" id="UP000707138">
    <property type="component" value="Unassembled WGS sequence"/>
</dbReference>
<evidence type="ECO:0000256" key="4">
    <source>
        <dbReference type="RuleBase" id="RU000535"/>
    </source>
</evidence>
<dbReference type="InterPro" id="IPR037124">
    <property type="entry name" value="Chaperonin_GroES_sf"/>
</dbReference>
<dbReference type="InterPro" id="IPR020818">
    <property type="entry name" value="Chaperonin_GroES"/>
</dbReference>
<evidence type="ECO:0000313" key="6">
    <source>
        <dbReference type="Proteomes" id="UP000707138"/>
    </source>
</evidence>
<dbReference type="Pfam" id="PF00166">
    <property type="entry name" value="Cpn10"/>
    <property type="match status" value="1"/>
</dbReference>
<dbReference type="NCBIfam" id="NF001530">
    <property type="entry name" value="PRK00364.1-6"/>
    <property type="match status" value="1"/>
</dbReference>
<dbReference type="PROSITE" id="PS00681">
    <property type="entry name" value="CHAPERONINS_CPN10"/>
    <property type="match status" value="1"/>
</dbReference>
<comment type="similarity">
    <text evidence="1 3 4">Belongs to the GroES chaperonin family.</text>
</comment>
<accession>A0ABS2GDM2</accession>
<evidence type="ECO:0000256" key="3">
    <source>
        <dbReference type="HAMAP-Rule" id="MF_00580"/>
    </source>
</evidence>
<dbReference type="CDD" id="cd00320">
    <property type="entry name" value="cpn10"/>
    <property type="match status" value="1"/>
</dbReference>
<evidence type="ECO:0000256" key="2">
    <source>
        <dbReference type="ARBA" id="ARBA00023186"/>
    </source>
</evidence>
<dbReference type="PRINTS" id="PR00297">
    <property type="entry name" value="CHAPERONIN10"/>
</dbReference>
<dbReference type="EMBL" id="JACJLA010000001">
    <property type="protein sequence ID" value="MBM6911820.1"/>
    <property type="molecule type" value="Genomic_DNA"/>
</dbReference>
<dbReference type="SMART" id="SM00883">
    <property type="entry name" value="Cpn10"/>
    <property type="match status" value="1"/>
</dbReference>
<dbReference type="PANTHER" id="PTHR10772">
    <property type="entry name" value="10 KDA HEAT SHOCK PROTEIN"/>
    <property type="match status" value="1"/>
</dbReference>
<comment type="function">
    <text evidence="3 4">Together with the chaperonin GroEL, plays an essential role in assisting protein folding. The GroEL-GroES system forms a nano-cage that allows encapsulation of the non-native substrate proteins and provides a physical environment optimized to promote and accelerate protein folding. GroES binds to the apical surface of the GroEL ring, thereby capping the opening of the GroEL channel.</text>
</comment>
<keyword evidence="2 3" id="KW-0143">Chaperone</keyword>
<organism evidence="5 6">
    <name type="scientific">Veillonella magna</name>
    <dbReference type="NCBI Taxonomy" id="464322"/>
    <lineage>
        <taxon>Bacteria</taxon>
        <taxon>Bacillati</taxon>
        <taxon>Bacillota</taxon>
        <taxon>Negativicutes</taxon>
        <taxon>Veillonellales</taxon>
        <taxon>Veillonellaceae</taxon>
        <taxon>Veillonella</taxon>
    </lineage>
</organism>
<dbReference type="NCBIfam" id="NF001534">
    <property type="entry name" value="PRK00364.2-5"/>
    <property type="match status" value="1"/>
</dbReference>
<sequence length="94" mass="10170">MMKPLGDRVIIRVLEKEEKTKSGIFLPDTAKEKPSEGEVVAVGAGKVYDNGQRVALEVAVGDKVMFSKYAGTEVKIDGVDHLVISERDILAIIG</sequence>
<dbReference type="NCBIfam" id="NF001527">
    <property type="entry name" value="PRK00364.1-2"/>
    <property type="match status" value="1"/>
</dbReference>